<organism evidence="9 10">
    <name type="scientific">Cladophialophora immunda</name>
    <dbReference type="NCBI Taxonomy" id="569365"/>
    <lineage>
        <taxon>Eukaryota</taxon>
        <taxon>Fungi</taxon>
        <taxon>Dikarya</taxon>
        <taxon>Ascomycota</taxon>
        <taxon>Pezizomycotina</taxon>
        <taxon>Eurotiomycetes</taxon>
        <taxon>Chaetothyriomycetidae</taxon>
        <taxon>Chaetothyriales</taxon>
        <taxon>Herpotrichiellaceae</taxon>
        <taxon>Cladophialophora</taxon>
    </lineage>
</organism>
<keyword evidence="10" id="KW-1185">Reference proteome</keyword>
<dbReference type="GO" id="GO:0020037">
    <property type="term" value="F:heme binding"/>
    <property type="evidence" value="ECO:0007669"/>
    <property type="project" value="UniProtKB-UniRule"/>
</dbReference>
<keyword evidence="4" id="KW-0349">Heme</keyword>
<dbReference type="InterPro" id="IPR002016">
    <property type="entry name" value="Haem_peroxidase"/>
</dbReference>
<keyword evidence="3 6" id="KW-0575">Peroxidase</keyword>
<dbReference type="AlphaFoldDB" id="A0A0D1ZPD3"/>
<feature type="domain" description="Plant heme peroxidase family profile" evidence="8">
    <location>
        <begin position="128"/>
        <end position="204"/>
    </location>
</feature>
<evidence type="ECO:0000256" key="3">
    <source>
        <dbReference type="ARBA" id="ARBA00022559"/>
    </source>
</evidence>
<dbReference type="InterPro" id="IPR002207">
    <property type="entry name" value="Peroxidase_I"/>
</dbReference>
<evidence type="ECO:0000256" key="6">
    <source>
        <dbReference type="RuleBase" id="RU363051"/>
    </source>
</evidence>
<evidence type="ECO:0000259" key="8">
    <source>
        <dbReference type="PROSITE" id="PS50873"/>
    </source>
</evidence>
<dbReference type="GO" id="GO:0034599">
    <property type="term" value="P:cellular response to oxidative stress"/>
    <property type="evidence" value="ECO:0007669"/>
    <property type="project" value="InterPro"/>
</dbReference>
<evidence type="ECO:0000313" key="10">
    <source>
        <dbReference type="Proteomes" id="UP000054466"/>
    </source>
</evidence>
<gene>
    <name evidence="9" type="ORF">PV07_05642</name>
</gene>
<dbReference type="Proteomes" id="UP000054466">
    <property type="component" value="Unassembled WGS sequence"/>
</dbReference>
<dbReference type="GO" id="GO:0004601">
    <property type="term" value="F:peroxidase activity"/>
    <property type="evidence" value="ECO:0007669"/>
    <property type="project" value="UniProtKB-KW"/>
</dbReference>
<dbReference type="GO" id="GO:0046872">
    <property type="term" value="F:metal ion binding"/>
    <property type="evidence" value="ECO:0007669"/>
    <property type="project" value="UniProtKB-UniRule"/>
</dbReference>
<comment type="function">
    <text evidence="1">Destroys radicals which are normally produced within the cells and which are toxic to biological systems.</text>
</comment>
<keyword evidence="4" id="KW-0408">Iron</keyword>
<dbReference type="GO" id="GO:0000302">
    <property type="term" value="P:response to reactive oxygen species"/>
    <property type="evidence" value="ECO:0007669"/>
    <property type="project" value="TreeGrafter"/>
</dbReference>
<evidence type="ECO:0000256" key="7">
    <source>
        <dbReference type="SAM" id="Phobius"/>
    </source>
</evidence>
<sequence>MLSRRERLLLSLIGGQWISNVYAAITWPSPVYDELEDLMLLTSGYGNRNFMAPLVPCTFAPNPGHSVAGGFLRVAFHDMAGANVAEGTDGLDASIGFELDSSIFLENTGPAFNNTLSFVSRFYSSRASMSDLLALAAYASVRACGGPAIPLKAGRIDATQAGTPGVPDPKDDIDKLNTEFARMGLTPEEGIQLVACGHTLGGVHSAEHPTIVPAGTTSLGVQDFDATNSTFDNSTLTMYLDSTTLNPLVVGPDVDSRSDLRLFNSDGNKTVSSMVDSYDSTCSVILAKMLDTVPASVTLTEVITAYPVKPANLALTISSADQLVFSGAIRFWTNKVSKSSVSSLQLVYKDRTGAPAGAIDASVALGDGTGFDDSFTFYGFNASIPTKTSISSFVVEVSLTSGSTVTYDNNGKGFPVQDTILSQNAYSSLAAADASGSQQATIIAAVRPGTEGEVNLTVNLINAMGVNNLPTISKIPTAMTKVCESLYYDFYSASFGVPAAAVNGTKYDLSAGGEYDSFKGLIGLQAQAARLPCGGGSSSTTSSATASSNSRTKLATSTITASYISTTNTIPIKHVKSTSSPFWSNFTTTKTTRVDQVKSTSSPIWSEWTISASSSEPVCPETTTSTNDSVSWVSGDHGSIPTSGVHGSISTSGSVPVAAVSSIPAGGSSSSSSPVSPAVATFTGTGNALTGSGIVGIFAAALGVLLLL</sequence>
<dbReference type="Gene3D" id="1.10.520.10">
    <property type="match status" value="1"/>
</dbReference>
<reference evidence="9 10" key="1">
    <citation type="submission" date="2015-01" db="EMBL/GenBank/DDBJ databases">
        <title>The Genome Sequence of Cladophialophora immunda CBS83496.</title>
        <authorList>
            <consortium name="The Broad Institute Genomics Platform"/>
            <person name="Cuomo C."/>
            <person name="de Hoog S."/>
            <person name="Gorbushina A."/>
            <person name="Stielow B."/>
            <person name="Teixiera M."/>
            <person name="Abouelleil A."/>
            <person name="Chapman S.B."/>
            <person name="Priest M."/>
            <person name="Young S.K."/>
            <person name="Wortman J."/>
            <person name="Nusbaum C."/>
            <person name="Birren B."/>
        </authorList>
    </citation>
    <scope>NUCLEOTIDE SEQUENCE [LARGE SCALE GENOMIC DNA]</scope>
    <source>
        <strain evidence="9 10">CBS 83496</strain>
    </source>
</reference>
<keyword evidence="4" id="KW-0479">Metal-binding</keyword>
<dbReference type="SUPFAM" id="SSF48113">
    <property type="entry name" value="Heme-dependent peroxidases"/>
    <property type="match status" value="1"/>
</dbReference>
<evidence type="ECO:0000313" key="9">
    <source>
        <dbReference type="EMBL" id="KIW29856.1"/>
    </source>
</evidence>
<accession>A0A0D1ZPD3</accession>
<evidence type="ECO:0000256" key="2">
    <source>
        <dbReference type="ARBA" id="ARBA00005997"/>
    </source>
</evidence>
<dbReference type="STRING" id="569365.A0A0D1ZPD3"/>
<dbReference type="GO" id="GO:0042744">
    <property type="term" value="P:hydrogen peroxide catabolic process"/>
    <property type="evidence" value="ECO:0007669"/>
    <property type="project" value="TreeGrafter"/>
</dbReference>
<keyword evidence="5 6" id="KW-0560">Oxidoreductase</keyword>
<keyword evidence="7" id="KW-0812">Transmembrane</keyword>
<keyword evidence="7" id="KW-1133">Transmembrane helix</keyword>
<protein>
    <recommendedName>
        <fullName evidence="6">Peroxidase</fullName>
        <ecNumber evidence="6">1.11.1.-</ecNumber>
    </recommendedName>
</protein>
<evidence type="ECO:0000256" key="4">
    <source>
        <dbReference type="ARBA" id="ARBA00022617"/>
    </source>
</evidence>
<dbReference type="VEuPathDB" id="FungiDB:PV07_05642"/>
<dbReference type="EC" id="1.11.1.-" evidence="6"/>
<dbReference type="InterPro" id="IPR010255">
    <property type="entry name" value="Haem_peroxidase_sf"/>
</dbReference>
<dbReference type="GeneID" id="27344836"/>
<dbReference type="RefSeq" id="XP_016250072.1">
    <property type="nucleotide sequence ID" value="XM_016392553.1"/>
</dbReference>
<evidence type="ECO:0000256" key="1">
    <source>
        <dbReference type="ARBA" id="ARBA00003917"/>
    </source>
</evidence>
<dbReference type="OrthoDB" id="5985073at2759"/>
<dbReference type="PANTHER" id="PTHR31356">
    <property type="entry name" value="THYLAKOID LUMENAL 29 KDA PROTEIN, CHLOROPLASTIC-RELATED"/>
    <property type="match status" value="1"/>
</dbReference>
<comment type="similarity">
    <text evidence="2">Belongs to the peroxidase family. Cytochrome c peroxidase subfamily.</text>
</comment>
<dbReference type="HOGENOM" id="CLU_004824_2_0_1"/>
<feature type="transmembrane region" description="Helical" evidence="7">
    <location>
        <begin position="688"/>
        <end position="707"/>
    </location>
</feature>
<name>A0A0D1ZPD3_9EURO</name>
<dbReference type="InterPro" id="IPR044831">
    <property type="entry name" value="Ccp1-like"/>
</dbReference>
<dbReference type="PRINTS" id="PR00459">
    <property type="entry name" value="ASPEROXIDASE"/>
</dbReference>
<proteinExistence type="inferred from homology"/>
<dbReference type="PROSITE" id="PS50873">
    <property type="entry name" value="PEROXIDASE_4"/>
    <property type="match status" value="1"/>
</dbReference>
<dbReference type="PRINTS" id="PR00458">
    <property type="entry name" value="PEROXIDASE"/>
</dbReference>
<evidence type="ECO:0000256" key="5">
    <source>
        <dbReference type="ARBA" id="ARBA00023002"/>
    </source>
</evidence>
<dbReference type="EMBL" id="KN847042">
    <property type="protein sequence ID" value="KIW29856.1"/>
    <property type="molecule type" value="Genomic_DNA"/>
</dbReference>
<dbReference type="Gene3D" id="1.10.420.10">
    <property type="entry name" value="Peroxidase, domain 2"/>
    <property type="match status" value="1"/>
</dbReference>
<dbReference type="PANTHER" id="PTHR31356:SF53">
    <property type="entry name" value="HEME PEROXIDASE"/>
    <property type="match status" value="1"/>
</dbReference>
<dbReference type="Pfam" id="PF00141">
    <property type="entry name" value="peroxidase"/>
    <property type="match status" value="1"/>
</dbReference>
<keyword evidence="7" id="KW-0472">Membrane</keyword>